<name>A0A5J4VPL5_9EUKA</name>
<feature type="region of interest" description="Disordered" evidence="1">
    <location>
        <begin position="1372"/>
        <end position="1464"/>
    </location>
</feature>
<feature type="transmembrane region" description="Helical" evidence="2">
    <location>
        <begin position="925"/>
        <end position="953"/>
    </location>
</feature>
<organism evidence="3 4">
    <name type="scientific">Streblomastix strix</name>
    <dbReference type="NCBI Taxonomy" id="222440"/>
    <lineage>
        <taxon>Eukaryota</taxon>
        <taxon>Metamonada</taxon>
        <taxon>Preaxostyla</taxon>
        <taxon>Oxymonadida</taxon>
        <taxon>Streblomastigidae</taxon>
        <taxon>Streblomastix</taxon>
    </lineage>
</organism>
<proteinExistence type="predicted"/>
<reference evidence="3 4" key="1">
    <citation type="submission" date="2019-03" db="EMBL/GenBank/DDBJ databases">
        <title>Single cell metagenomics reveals metabolic interactions within the superorganism composed of flagellate Streblomastix strix and complex community of Bacteroidetes bacteria on its surface.</title>
        <authorList>
            <person name="Treitli S.C."/>
            <person name="Kolisko M."/>
            <person name="Husnik F."/>
            <person name="Keeling P."/>
            <person name="Hampl V."/>
        </authorList>
    </citation>
    <scope>NUCLEOTIDE SEQUENCE [LARGE SCALE GENOMIC DNA]</scope>
    <source>
        <strain evidence="3">ST1C</strain>
    </source>
</reference>
<feature type="compositionally biased region" description="Low complexity" evidence="1">
    <location>
        <begin position="1109"/>
        <end position="1129"/>
    </location>
</feature>
<evidence type="ECO:0000256" key="2">
    <source>
        <dbReference type="SAM" id="Phobius"/>
    </source>
</evidence>
<feature type="non-terminal residue" evidence="3">
    <location>
        <position position="1692"/>
    </location>
</feature>
<feature type="compositionally biased region" description="Polar residues" evidence="1">
    <location>
        <begin position="1057"/>
        <end position="1070"/>
    </location>
</feature>
<keyword evidence="2" id="KW-1133">Transmembrane helix</keyword>
<evidence type="ECO:0000313" key="4">
    <source>
        <dbReference type="Proteomes" id="UP000324800"/>
    </source>
</evidence>
<keyword evidence="2" id="KW-0472">Membrane</keyword>
<feature type="compositionally biased region" description="Basic and acidic residues" evidence="1">
    <location>
        <begin position="963"/>
        <end position="973"/>
    </location>
</feature>
<feature type="compositionally biased region" description="Basic and acidic residues" evidence="1">
    <location>
        <begin position="1426"/>
        <end position="1435"/>
    </location>
</feature>
<gene>
    <name evidence="3" type="ORF">EZS28_020207</name>
</gene>
<comment type="caution">
    <text evidence="3">The sequence shown here is derived from an EMBL/GenBank/DDBJ whole genome shotgun (WGS) entry which is preliminary data.</text>
</comment>
<feature type="region of interest" description="Disordered" evidence="1">
    <location>
        <begin position="961"/>
        <end position="1157"/>
    </location>
</feature>
<sequence length="1692" mass="190017">CQAKADTTSSYPTGYGGGIFLAGIGDYDPQSNSLNFKGLNISDNSADNGGQSIYIIMSKVKEWCRYGSAGEYAKGNYSEIYSIENELQGIPISFEQFLSLPSDQIQLIQKPLKYYWALPQYDIWHIQSGTAQSIISEDQQWCGNIEEPCESIEYALKQISIRIGGNETSFISQKKIEITEVGFELSSPIEFSSISTQTNNLTIANQLFGTSSAMIEDSQLKIKKGGNDSNIENGHKGWISAAYELSLKMYKIKIITDYSKLTIPIIYVEGFQLSLGLYSITVSGINLSPTYEAKGIIHININNTNSQLMDCIFQNIDIENKGGNVIRLFNENKSQFNAQFFGCQFININAISDSYGRGGSAIYAEIRKDESIIYCGDCQFIRCISNRGNGGAIYLYADFANSFSIYIYNETKIKECQAKADTTLAYPTGYGGGIFLAGIGGYDPQSNSFYFQELNISDNSADNGGQSIYIIMSKVKEWCRYGSTGEYVIGNYSDTDSNENELQGIPINYEQFLSLPSDQIKLIQKPLKYYWALPQYDIWHIQSGTAQSIISEDQQWCGNIDEPCESIEYALKQISIRIGGNETSFISQKIIGITEVGFELSSPIEFSSITTQTYKLIISNQLFGTSSAMIENSQLQIMKGGDASNIENGKQGWISSKITIPIIYIEGSNSILELNSITFSGINLSPTSEAKGVIHININNQEFNIQNCSFEDIYLENKGGNALRFINIQSQPFYSIITKCNFMNINSVCNSTGQGGSAIYAEIREQNYVILNEDCQFIQQCQAKADSTSSYPTGYGGGIFLTGSGDYDPQSNSLNFKGLKINGNFANNGDFQLHQKIHYFNSFEMIYPPDDENTPSILIEGKPQSEQIATFGMKDQSWFDNSKQYSSLISNDRKIFTGAEGKENQSIQLEIKIDTPIDSPKGYKIAWWIILLIIVAGVILISVVIIIIYLCCFRRKSIKKSKKNDQEDVEKQQIRQQTNEIEMNAEDQRPQNNNNKIKKNSSKPEHDEINQLIQKEPYQKFNPQSSPPTISSPPTQQLQIQNPNQHSDQDLTPIDPSGQNNTPDKPSGSNIIPDKPSGSNIIPVNNSGINLTADQTSTLNLTPDKPSGSILTPIDPSPSISSQSHHPTSNQQPIRSSSPDQSQKLQTAQSLYPSHPSESSRAYELQVVYWTLGTKQWDQPEKIIYLMFQEKEIMEDIRRLPDAEGRGILASSDRQELDTRTRLNRCLRVKIFEQNEILKTDVSTHNPPFHFGLCHPPYTRRADLFIAHRLTQWGPDRSKMNEYQGCDSQINTRTELLAKKGIEYANNMMAMTRERVKLLFDAEIQVMLAESPFPTSTVIIHEEDYKSKMKYLCRPILDNDMKAARREDPEELFVKKEKRSHETEDIKPLHSQKSERGENGERVQKTVTDLEQGDIDEGQHEPSQGHPERLNEPRRQQGARSGRMNNSQQSQRAHDRTRQSPGKQMAEILSRKMAVQAASFKPLGYSDRAFIFRDLGKFRYVGSDWKVVTPKGRTRLEQGDQYADAMTGLIDAQQALLVAMENGIGGHNNVEQIAHAYAMLCVGANAVAQLRELANAPRELRGVVGGSILPADIFSDDSIENIKRYLVLKKVDQMHFPYQLGLFSYPQSQIQQPQWLQHLYQPFQQFRPFQPFGIQQTPYVASQFGYGRGAAAGRGFKSRRRGRRGRGAFGSN</sequence>
<feature type="compositionally biased region" description="Basic and acidic residues" evidence="1">
    <location>
        <begin position="1372"/>
        <end position="1404"/>
    </location>
</feature>
<feature type="compositionally biased region" description="Polar residues" evidence="1">
    <location>
        <begin position="1130"/>
        <end position="1157"/>
    </location>
</feature>
<protein>
    <submittedName>
        <fullName evidence="3">Uncharacterized protein</fullName>
    </submittedName>
</protein>
<feature type="compositionally biased region" description="Basic residues" evidence="1">
    <location>
        <begin position="1676"/>
        <end position="1686"/>
    </location>
</feature>
<evidence type="ECO:0000256" key="1">
    <source>
        <dbReference type="SAM" id="MobiDB-lite"/>
    </source>
</evidence>
<keyword evidence="2" id="KW-0812">Transmembrane</keyword>
<feature type="compositionally biased region" description="Polar residues" evidence="1">
    <location>
        <begin position="1077"/>
        <end position="1101"/>
    </location>
</feature>
<evidence type="ECO:0000313" key="3">
    <source>
        <dbReference type="EMBL" id="KAA6384266.1"/>
    </source>
</evidence>
<feature type="region of interest" description="Disordered" evidence="1">
    <location>
        <begin position="1671"/>
        <end position="1692"/>
    </location>
</feature>
<feature type="non-terminal residue" evidence="3">
    <location>
        <position position="1"/>
    </location>
</feature>
<dbReference type="Proteomes" id="UP000324800">
    <property type="component" value="Unassembled WGS sequence"/>
</dbReference>
<accession>A0A5J4VPL5</accession>
<feature type="compositionally biased region" description="Low complexity" evidence="1">
    <location>
        <begin position="1023"/>
        <end position="1039"/>
    </location>
</feature>
<dbReference type="EMBL" id="SNRW01005839">
    <property type="protein sequence ID" value="KAA6384266.1"/>
    <property type="molecule type" value="Genomic_DNA"/>
</dbReference>